<dbReference type="InterPro" id="IPR009051">
    <property type="entry name" value="Helical_ferredxn"/>
</dbReference>
<dbReference type="PROSITE" id="PS51379">
    <property type="entry name" value="4FE4S_FER_2"/>
    <property type="match status" value="1"/>
</dbReference>
<name>A0A9D5JXM8_9BACT</name>
<dbReference type="GO" id="GO:0046872">
    <property type="term" value="F:metal ion binding"/>
    <property type="evidence" value="ECO:0007669"/>
    <property type="project" value="UniProtKB-KW"/>
</dbReference>
<evidence type="ECO:0000313" key="15">
    <source>
        <dbReference type="Proteomes" id="UP000649604"/>
    </source>
</evidence>
<evidence type="ECO:0000256" key="9">
    <source>
        <dbReference type="ARBA" id="ARBA00023014"/>
    </source>
</evidence>
<evidence type="ECO:0000256" key="1">
    <source>
        <dbReference type="ARBA" id="ARBA00005163"/>
    </source>
</evidence>
<evidence type="ECO:0000256" key="8">
    <source>
        <dbReference type="ARBA" id="ARBA00023004"/>
    </source>
</evidence>
<dbReference type="InterPro" id="IPR050573">
    <property type="entry name" value="SDH/FRD_Iron-Sulfur"/>
</dbReference>
<dbReference type="Gene3D" id="1.10.1060.10">
    <property type="entry name" value="Alpha-helical ferredoxin"/>
    <property type="match status" value="1"/>
</dbReference>
<dbReference type="AlphaFoldDB" id="A0A9D5JXM8"/>
<comment type="pathway">
    <text evidence="1">Carbohydrate metabolism; tricarboxylic acid cycle.</text>
</comment>
<evidence type="ECO:0000256" key="4">
    <source>
        <dbReference type="ARBA" id="ARBA00022532"/>
    </source>
</evidence>
<evidence type="ECO:0000256" key="2">
    <source>
        <dbReference type="ARBA" id="ARBA00009433"/>
    </source>
</evidence>
<dbReference type="GO" id="GO:0051538">
    <property type="term" value="F:3 iron, 4 sulfur cluster binding"/>
    <property type="evidence" value="ECO:0007669"/>
    <property type="project" value="UniProtKB-KW"/>
</dbReference>
<dbReference type="Pfam" id="PF13085">
    <property type="entry name" value="Fer2_3"/>
    <property type="match status" value="1"/>
</dbReference>
<keyword evidence="7 14" id="KW-0560">Oxidoreductase</keyword>
<keyword evidence="3 11" id="KW-0004">4Fe-4S</keyword>
<evidence type="ECO:0000256" key="6">
    <source>
        <dbReference type="ARBA" id="ARBA00022723"/>
    </source>
</evidence>
<dbReference type="GO" id="GO:0008177">
    <property type="term" value="F:succinate dehydrogenase (quinone) activity"/>
    <property type="evidence" value="ECO:0007669"/>
    <property type="project" value="UniProtKB-EC"/>
</dbReference>
<dbReference type="SUPFAM" id="SSF54292">
    <property type="entry name" value="2Fe-2S ferredoxin-like"/>
    <property type="match status" value="1"/>
</dbReference>
<evidence type="ECO:0000256" key="5">
    <source>
        <dbReference type="ARBA" id="ARBA00022714"/>
    </source>
</evidence>
<dbReference type="InterPro" id="IPR001041">
    <property type="entry name" value="2Fe-2S_ferredoxin-type"/>
</dbReference>
<dbReference type="CDD" id="cd00207">
    <property type="entry name" value="fer2"/>
    <property type="match status" value="1"/>
</dbReference>
<dbReference type="FunFam" id="1.10.1060.10:FF:000003">
    <property type="entry name" value="Succinate dehydrogenase iron-sulfur subunit"/>
    <property type="match status" value="1"/>
</dbReference>
<comment type="catalytic activity">
    <reaction evidence="11">
        <text>a menaquinone + succinate = a menaquinol + fumarate</text>
        <dbReference type="Rhea" id="RHEA:27834"/>
        <dbReference type="Rhea" id="RHEA-COMP:9537"/>
        <dbReference type="Rhea" id="RHEA-COMP:9539"/>
        <dbReference type="ChEBI" id="CHEBI:16374"/>
        <dbReference type="ChEBI" id="CHEBI:18151"/>
        <dbReference type="ChEBI" id="CHEBI:29806"/>
        <dbReference type="ChEBI" id="CHEBI:30031"/>
        <dbReference type="EC" id="1.3.5.1"/>
    </reaction>
</comment>
<keyword evidence="6 11" id="KW-0479">Metal-binding</keyword>
<dbReference type="PROSITE" id="PS00198">
    <property type="entry name" value="4FE4S_FER_1"/>
    <property type="match status" value="1"/>
</dbReference>
<dbReference type="EC" id="1.3.5.1" evidence="11"/>
<comment type="cofactor">
    <cofactor evidence="11">
        <name>[3Fe-4S] cluster</name>
        <dbReference type="ChEBI" id="CHEBI:21137"/>
    </cofactor>
    <text evidence="11">Binds 1 [3Fe-4S] cluster.</text>
</comment>
<evidence type="ECO:0000259" key="13">
    <source>
        <dbReference type="PROSITE" id="PS51379"/>
    </source>
</evidence>
<keyword evidence="5 11" id="KW-0001">2Fe-2S</keyword>
<evidence type="ECO:0000256" key="7">
    <source>
        <dbReference type="ARBA" id="ARBA00023002"/>
    </source>
</evidence>
<dbReference type="NCBIfam" id="NF004616">
    <property type="entry name" value="PRK05950.1"/>
    <property type="match status" value="1"/>
</dbReference>
<evidence type="ECO:0000259" key="12">
    <source>
        <dbReference type="PROSITE" id="PS51085"/>
    </source>
</evidence>
<dbReference type="InterPro" id="IPR025192">
    <property type="entry name" value="Succ_DH/fum_Rdtase_N"/>
</dbReference>
<dbReference type="Proteomes" id="UP000649604">
    <property type="component" value="Unassembled WGS sequence"/>
</dbReference>
<accession>A0A9D5JXM8</accession>
<protein>
    <recommendedName>
        <fullName evidence="11">Fumarate reductase iron-sulfur subunit</fullName>
        <ecNumber evidence="11">1.3.5.1</ecNumber>
    </recommendedName>
</protein>
<dbReference type="PANTHER" id="PTHR11921">
    <property type="entry name" value="SUCCINATE DEHYDROGENASE IRON-SULFUR PROTEIN"/>
    <property type="match status" value="1"/>
</dbReference>
<keyword evidence="10 11" id="KW-0003">3Fe-4S</keyword>
<dbReference type="PROSITE" id="PS51085">
    <property type="entry name" value="2FE2S_FER_2"/>
    <property type="match status" value="1"/>
</dbReference>
<evidence type="ECO:0000256" key="10">
    <source>
        <dbReference type="ARBA" id="ARBA00023291"/>
    </source>
</evidence>
<dbReference type="GO" id="GO:0051537">
    <property type="term" value="F:2 iron, 2 sulfur cluster binding"/>
    <property type="evidence" value="ECO:0007669"/>
    <property type="project" value="UniProtKB-KW"/>
</dbReference>
<dbReference type="GO" id="GO:0051539">
    <property type="term" value="F:4 iron, 4 sulfur cluster binding"/>
    <property type="evidence" value="ECO:0007669"/>
    <property type="project" value="UniProtKB-KW"/>
</dbReference>
<comment type="similarity">
    <text evidence="2 11">Belongs to the succinate dehydrogenase/fumarate reductase iron-sulfur protein family.</text>
</comment>
<keyword evidence="8 11" id="KW-0408">Iron</keyword>
<evidence type="ECO:0000313" key="14">
    <source>
        <dbReference type="EMBL" id="MBD3325586.1"/>
    </source>
</evidence>
<dbReference type="InterPro" id="IPR036010">
    <property type="entry name" value="2Fe-2S_ferredoxin-like_sf"/>
</dbReference>
<dbReference type="InterPro" id="IPR017900">
    <property type="entry name" value="4Fe4S_Fe_S_CS"/>
</dbReference>
<evidence type="ECO:0000256" key="3">
    <source>
        <dbReference type="ARBA" id="ARBA00022485"/>
    </source>
</evidence>
<feature type="domain" description="2Fe-2S ferredoxin-type" evidence="12">
    <location>
        <begin position="5"/>
        <end position="94"/>
    </location>
</feature>
<dbReference type="GO" id="GO:0006099">
    <property type="term" value="P:tricarboxylic acid cycle"/>
    <property type="evidence" value="ECO:0007669"/>
    <property type="project" value="UniProtKB-KW"/>
</dbReference>
<evidence type="ECO:0000256" key="11">
    <source>
        <dbReference type="RuleBase" id="RU361237"/>
    </source>
</evidence>
<comment type="caution">
    <text evidence="14">The sequence shown here is derived from an EMBL/GenBank/DDBJ whole genome shotgun (WGS) entry which is preliminary data.</text>
</comment>
<dbReference type="EMBL" id="WJJP01000436">
    <property type="protein sequence ID" value="MBD3325586.1"/>
    <property type="molecule type" value="Genomic_DNA"/>
</dbReference>
<sequence length="239" mass="27064">MIMTDTVQFRVKRSDPATGRSEFQEYQFPYRRGMTILDGLWYIIDHLDGSLGFRYSCRGSVCGSCAMQVNGDIRLACETQISTLPPGVITLEPLGHMTIIRDLIVDMEPFFAKFQAIKPYLELLHDHERENLQSAQERQQIKDAVNCILCASCYAACPITWHHEDYLGPAALSASQRFVFDSRNDNSGERLRQMNAREGVDGCKKISRCTEVCPKHVAPSDRIQELKDLIKEKSAKGTL</sequence>
<keyword evidence="9 11" id="KW-0411">Iron-sulfur</keyword>
<gene>
    <name evidence="14" type="primary">sdhB</name>
    <name evidence="14" type="ORF">GF339_13460</name>
</gene>
<feature type="domain" description="4Fe-4S ferredoxin-type" evidence="13">
    <location>
        <begin position="137"/>
        <end position="166"/>
    </location>
</feature>
<comment type="cofactor">
    <cofactor evidence="11">
        <name>[4Fe-4S] cluster</name>
        <dbReference type="ChEBI" id="CHEBI:49883"/>
    </cofactor>
    <text evidence="11">Binds 1 [4Fe-4S] cluster.</text>
</comment>
<dbReference type="Gene3D" id="3.10.20.30">
    <property type="match status" value="1"/>
</dbReference>
<proteinExistence type="inferred from homology"/>
<dbReference type="PANTHER" id="PTHR11921:SF29">
    <property type="entry name" value="SUCCINATE DEHYDROGENASE [UBIQUINONE] IRON-SULFUR SUBUNIT, MITOCHONDRIAL"/>
    <property type="match status" value="1"/>
</dbReference>
<comment type="cofactor">
    <cofactor evidence="11">
        <name>[2Fe-2S] cluster</name>
        <dbReference type="ChEBI" id="CHEBI:190135"/>
    </cofactor>
    <text evidence="11">Binds 1 [2Fe-2S] cluster.</text>
</comment>
<dbReference type="GO" id="GO:0009055">
    <property type="term" value="F:electron transfer activity"/>
    <property type="evidence" value="ECO:0007669"/>
    <property type="project" value="InterPro"/>
</dbReference>
<keyword evidence="4" id="KW-0816">Tricarboxylic acid cycle</keyword>
<dbReference type="SUPFAM" id="SSF46548">
    <property type="entry name" value="alpha-helical ferredoxin"/>
    <property type="match status" value="1"/>
</dbReference>
<organism evidence="14 15">
    <name type="scientific">candidate division KSB3 bacterium</name>
    <dbReference type="NCBI Taxonomy" id="2044937"/>
    <lineage>
        <taxon>Bacteria</taxon>
        <taxon>candidate division KSB3</taxon>
    </lineage>
</organism>
<dbReference type="InterPro" id="IPR012675">
    <property type="entry name" value="Beta-grasp_dom_sf"/>
</dbReference>
<dbReference type="NCBIfam" id="TIGR00384">
    <property type="entry name" value="dhsB"/>
    <property type="match status" value="1"/>
</dbReference>
<dbReference type="GO" id="GO:0022904">
    <property type="term" value="P:respiratory electron transport chain"/>
    <property type="evidence" value="ECO:0007669"/>
    <property type="project" value="TreeGrafter"/>
</dbReference>
<dbReference type="InterPro" id="IPR017896">
    <property type="entry name" value="4Fe4S_Fe-S-bd"/>
</dbReference>
<reference evidence="14" key="1">
    <citation type="submission" date="2019-11" db="EMBL/GenBank/DDBJ databases">
        <title>Microbial mats filling the niche in hypersaline microbial mats.</title>
        <authorList>
            <person name="Wong H.L."/>
            <person name="Macleod F.I."/>
            <person name="White R.A. III"/>
            <person name="Burns B.P."/>
        </authorList>
    </citation>
    <scope>NUCLEOTIDE SEQUENCE</scope>
    <source>
        <strain evidence="14">Rbin_158</strain>
    </source>
</reference>
<dbReference type="Pfam" id="PF13183">
    <property type="entry name" value="Fer4_8"/>
    <property type="match status" value="1"/>
</dbReference>
<dbReference type="InterPro" id="IPR004489">
    <property type="entry name" value="Succ_DH/fum_Rdtase_Fe-S"/>
</dbReference>